<dbReference type="EMBL" id="CP000103">
    <property type="protein sequence ID" value="ABB75110.1"/>
    <property type="molecule type" value="Genomic_DNA"/>
</dbReference>
<evidence type="ECO:0000313" key="1">
    <source>
        <dbReference type="EMBL" id="ABB75110.1"/>
    </source>
</evidence>
<organism evidence="1 2">
    <name type="scientific">Nitrosospira multiformis (strain ATCC 25196 / NCIMB 11849 / C 71)</name>
    <dbReference type="NCBI Taxonomy" id="323848"/>
    <lineage>
        <taxon>Bacteria</taxon>
        <taxon>Pseudomonadati</taxon>
        <taxon>Pseudomonadota</taxon>
        <taxon>Betaproteobacteria</taxon>
        <taxon>Nitrosomonadales</taxon>
        <taxon>Nitrosomonadaceae</taxon>
        <taxon>Nitrosospira</taxon>
    </lineage>
</organism>
<dbReference type="InterPro" id="IPR049708">
    <property type="entry name" value="PP0621-like"/>
</dbReference>
<dbReference type="OrthoDB" id="9814432at2"/>
<dbReference type="KEGG" id="nmu:Nmul_A1813"/>
<evidence type="ECO:0008006" key="3">
    <source>
        <dbReference type="Google" id="ProtNLM"/>
    </source>
</evidence>
<dbReference type="AlphaFoldDB" id="Q2Y811"/>
<sequence length="80" mass="9620">MGRILFFALIALLFFWVIRSYRRALKKREEMHKQPQFLEGEDMVRCVYCGVHLPRSESITSEGRFFCSDEHRRLHLQSES</sequence>
<evidence type="ECO:0000313" key="2">
    <source>
        <dbReference type="Proteomes" id="UP000002718"/>
    </source>
</evidence>
<keyword evidence="2" id="KW-1185">Reference proteome</keyword>
<reference evidence="1 2" key="2">
    <citation type="journal article" date="2008" name="Appl. Environ. Microbiol.">
        <title>Complete genome sequence of Nitrosospira multiformis, an ammonia-oxidizing bacterium from the soil environment.</title>
        <authorList>
            <person name="Norton J.M."/>
            <person name="Klotz M.G."/>
            <person name="Stein L.Y."/>
            <person name="Arp D.J."/>
            <person name="Bottomley P.J."/>
            <person name="Chain P.S."/>
            <person name="Hauser L.J."/>
            <person name="Land M.L."/>
            <person name="Larimer F.W."/>
            <person name="Shin M.W."/>
            <person name="Starkenburg S.R."/>
        </authorList>
    </citation>
    <scope>NUCLEOTIDE SEQUENCE [LARGE SCALE GENOMIC DNA]</scope>
    <source>
        <strain evidence="2">ATCC 25196 / NCIMB 11849 / C 71</strain>
    </source>
</reference>
<reference evidence="2" key="1">
    <citation type="submission" date="2005-08" db="EMBL/GenBank/DDBJ databases">
        <title>Complete sequence of chromosome 1 of Nitrosospira multiformis ATCC 25196.</title>
        <authorList>
            <person name="Copeland A."/>
            <person name="Lucas S."/>
            <person name="Lapidus A."/>
            <person name="Barry K."/>
            <person name="Detter J.C."/>
            <person name="Glavina T."/>
            <person name="Hammon N."/>
            <person name="Israni S."/>
            <person name="Pitluck S."/>
            <person name="Chain P."/>
            <person name="Malfatti S."/>
            <person name="Shin M."/>
            <person name="Vergez L."/>
            <person name="Schmutz J."/>
            <person name="Larimer F."/>
            <person name="Land M."/>
            <person name="Hauser L."/>
            <person name="Kyrpides N."/>
            <person name="Lykidis A."/>
            <person name="Richardson P."/>
        </authorList>
    </citation>
    <scope>NUCLEOTIDE SEQUENCE [LARGE SCALE GENOMIC DNA]</scope>
    <source>
        <strain evidence="2">ATCC 25196 / NCIMB 11849 / C 71</strain>
    </source>
</reference>
<protein>
    <recommendedName>
        <fullName evidence="3">Preprotein translocase subunit YajC</fullName>
    </recommendedName>
</protein>
<dbReference type="Proteomes" id="UP000002718">
    <property type="component" value="Chromosome"/>
</dbReference>
<dbReference type="eggNOG" id="ENOG5033BBV">
    <property type="taxonomic scope" value="Bacteria"/>
</dbReference>
<gene>
    <name evidence="1" type="ordered locus">Nmul_A1813</name>
</gene>
<dbReference type="NCBIfam" id="NF041023">
    <property type="entry name" value="PP0621_fam"/>
    <property type="match status" value="1"/>
</dbReference>
<dbReference type="RefSeq" id="WP_011381130.1">
    <property type="nucleotide sequence ID" value="NC_007614.1"/>
</dbReference>
<accession>Q2Y811</accession>
<name>Q2Y811_NITMU</name>
<dbReference type="HOGENOM" id="CLU_168222_1_0_4"/>
<dbReference type="STRING" id="323848.Nmul_A1813"/>
<proteinExistence type="predicted"/>